<sequence length="717" mass="82277">MDAFLDKAKKIKTIEEASALLWEVIPSPLPETTKALEHSLEAHKGQTRKSGEPYIVHPILVAAITAKISNDEMMVQAALLHDVVEDTHYTIEELEDEFGYDVAHMVEGLTKIVEIRDEELVPSGSDERLINSALSFRKMLIASIKDVRVLVIKLCDRLHNMITLDALSFAKQKRISEETLVVYAPIAHRLGISRLKNHLEDLSFRYIYPEDYKRIDTYMKSNAQNLKFKLNAFIQNVKDTMLKDGFDEDDFEIIGRVKHYYSIYLKMHRKGVSIEEVLDMLAIRIIVKKPIECYRVLGLVHLRFTPLISRFKDYIAVPKENGYKTIHTTLFSEEGIVEAQIRTVEMHRLAEYGVAAHWKYKDGNMGVNLSWLESLHYQNESIEEFYELAKSDLFSEDITVFSPKGDYFTLPKGSVALDFAYAVHSQVGANAAEALVNKQKVPLLTILKNGDIVNIIKDSEVHLYCSWLDTVKTSRAKEGIRSSCRARIKEADTLSAYNILGTLFSQESSAMKELLESMGHMDAIYKLPVQLDYYKETIHKVADYMGTKVVRFWELLKKGYKKPYLKELEHFRFFTNKPIDGVEFDYCCHPKVGDQIVAFYKGSKAIIHHKLCKKAYDKMLEGQEMVYVSWSGSKLSRYRLTISLQNKKGILADLLVKLTDLNLNILSIELGIRNSEQAEFCQIEVESNESKKQLLAEKISRQFKLIEIISLDDAYNK</sequence>
<dbReference type="Gene3D" id="3.30.460.10">
    <property type="entry name" value="Beta Polymerase, domain 2"/>
    <property type="match status" value="1"/>
</dbReference>
<dbReference type="SUPFAM" id="SSF55021">
    <property type="entry name" value="ACT-like"/>
    <property type="match status" value="1"/>
</dbReference>
<dbReference type="CDD" id="cd05399">
    <property type="entry name" value="NT_Rel-Spo_like"/>
    <property type="match status" value="1"/>
</dbReference>
<organism evidence="3 4">
    <name type="scientific">Sulfurovum xiamenensis</name>
    <dbReference type="NCBI Taxonomy" id="3019066"/>
    <lineage>
        <taxon>Bacteria</taxon>
        <taxon>Pseudomonadati</taxon>
        <taxon>Campylobacterota</taxon>
        <taxon>Epsilonproteobacteria</taxon>
        <taxon>Campylobacterales</taxon>
        <taxon>Sulfurovaceae</taxon>
        <taxon>Sulfurovum</taxon>
    </lineage>
</organism>
<dbReference type="InterPro" id="IPR003607">
    <property type="entry name" value="HD/PDEase_dom"/>
</dbReference>
<dbReference type="Pfam" id="PF04607">
    <property type="entry name" value="RelA_SpoT"/>
    <property type="match status" value="1"/>
</dbReference>
<evidence type="ECO:0000259" key="2">
    <source>
        <dbReference type="PROSITE" id="PS51671"/>
    </source>
</evidence>
<dbReference type="InterPro" id="IPR002912">
    <property type="entry name" value="ACT_dom"/>
</dbReference>
<dbReference type="InterPro" id="IPR004095">
    <property type="entry name" value="TGS"/>
</dbReference>
<evidence type="ECO:0000313" key="4">
    <source>
        <dbReference type="Proteomes" id="UP001169066"/>
    </source>
</evidence>
<dbReference type="SUPFAM" id="SSF81271">
    <property type="entry name" value="TGS-like"/>
    <property type="match status" value="1"/>
</dbReference>
<comment type="similarity">
    <text evidence="1">Belongs to the relA/spoT family.</text>
</comment>
<dbReference type="SMART" id="SM00471">
    <property type="entry name" value="HDc"/>
    <property type="match status" value="1"/>
</dbReference>
<dbReference type="SMART" id="SM00954">
    <property type="entry name" value="RelA_SpoT"/>
    <property type="match status" value="1"/>
</dbReference>
<dbReference type="Gene3D" id="3.10.20.30">
    <property type="match status" value="1"/>
</dbReference>
<dbReference type="NCBIfam" id="TIGR00691">
    <property type="entry name" value="spoT_relA"/>
    <property type="match status" value="1"/>
</dbReference>
<dbReference type="Pfam" id="PF13328">
    <property type="entry name" value="HD_4"/>
    <property type="match status" value="1"/>
</dbReference>
<proteinExistence type="inferred from homology"/>
<dbReference type="Pfam" id="PF02824">
    <property type="entry name" value="TGS"/>
    <property type="match status" value="1"/>
</dbReference>
<gene>
    <name evidence="3" type="ORF">PF327_00815</name>
</gene>
<dbReference type="InterPro" id="IPR007685">
    <property type="entry name" value="RelA_SpoT"/>
</dbReference>
<comment type="function">
    <text evidence="1">In eubacteria ppGpp (guanosine 3'-diphosphate 5'-diphosphate) is a mediator of the stringent response that coordinates a variety of cellular activities in response to changes in nutritional abundance.</text>
</comment>
<feature type="domain" description="ACT" evidence="2">
    <location>
        <begin position="639"/>
        <end position="716"/>
    </location>
</feature>
<dbReference type="PANTHER" id="PTHR21262">
    <property type="entry name" value="GUANOSINE-3',5'-BIS DIPHOSPHATE 3'-PYROPHOSPHOHYDROLASE"/>
    <property type="match status" value="1"/>
</dbReference>
<dbReference type="CDD" id="cd00077">
    <property type="entry name" value="HDc"/>
    <property type="match status" value="1"/>
</dbReference>
<dbReference type="PANTHER" id="PTHR21262:SF36">
    <property type="entry name" value="BIFUNCTIONAL (P)PPGPP SYNTHASE_HYDROLASE SPOT"/>
    <property type="match status" value="1"/>
</dbReference>
<evidence type="ECO:0000313" key="3">
    <source>
        <dbReference type="EMBL" id="MDM5262743.1"/>
    </source>
</evidence>
<dbReference type="InterPro" id="IPR045865">
    <property type="entry name" value="ACT-like_dom_sf"/>
</dbReference>
<dbReference type="SUPFAM" id="SSF81301">
    <property type="entry name" value="Nucleotidyltransferase"/>
    <property type="match status" value="1"/>
</dbReference>
<dbReference type="InterPro" id="IPR012676">
    <property type="entry name" value="TGS-like"/>
</dbReference>
<evidence type="ECO:0000256" key="1">
    <source>
        <dbReference type="RuleBase" id="RU003847"/>
    </source>
</evidence>
<name>A0ABT7QNV7_9BACT</name>
<dbReference type="CDD" id="cd02116">
    <property type="entry name" value="ACT"/>
    <property type="match status" value="1"/>
</dbReference>
<dbReference type="PROSITE" id="PS51671">
    <property type="entry name" value="ACT"/>
    <property type="match status" value="1"/>
</dbReference>
<dbReference type="RefSeq" id="WP_008243893.1">
    <property type="nucleotide sequence ID" value="NZ_JAQIBC010000001.1"/>
</dbReference>
<keyword evidence="4" id="KW-1185">Reference proteome</keyword>
<dbReference type="InterPro" id="IPR012675">
    <property type="entry name" value="Beta-grasp_dom_sf"/>
</dbReference>
<reference evidence="3" key="1">
    <citation type="submission" date="2023-01" db="EMBL/GenBank/DDBJ databases">
        <title>Sulfurovum sp. XTW-4 genome assembly.</title>
        <authorList>
            <person name="Wang J."/>
        </authorList>
    </citation>
    <scope>NUCLEOTIDE SEQUENCE</scope>
    <source>
        <strain evidence="3">XTW-4</strain>
    </source>
</reference>
<accession>A0ABT7QNV7</accession>
<dbReference type="Gene3D" id="1.10.3210.10">
    <property type="entry name" value="Hypothetical protein af1432"/>
    <property type="match status" value="1"/>
</dbReference>
<dbReference type="SUPFAM" id="SSF109604">
    <property type="entry name" value="HD-domain/PDEase-like"/>
    <property type="match status" value="1"/>
</dbReference>
<comment type="caution">
    <text evidence="3">The sequence shown here is derived from an EMBL/GenBank/DDBJ whole genome shotgun (WGS) entry which is preliminary data.</text>
</comment>
<dbReference type="Proteomes" id="UP001169066">
    <property type="component" value="Unassembled WGS sequence"/>
</dbReference>
<dbReference type="InterPro" id="IPR004811">
    <property type="entry name" value="RelA/Spo_fam"/>
</dbReference>
<protein>
    <submittedName>
        <fullName evidence="3">RelA/SpoT family protein</fullName>
    </submittedName>
</protein>
<dbReference type="EMBL" id="JAQIBC010000001">
    <property type="protein sequence ID" value="MDM5262743.1"/>
    <property type="molecule type" value="Genomic_DNA"/>
</dbReference>
<dbReference type="InterPro" id="IPR043519">
    <property type="entry name" value="NT_sf"/>
</dbReference>